<dbReference type="Proteomes" id="UP000251993">
    <property type="component" value="Chromosome"/>
</dbReference>
<organism evidence="5 6">
    <name type="scientific">Runella rosea</name>
    <dbReference type="NCBI Taxonomy" id="2259595"/>
    <lineage>
        <taxon>Bacteria</taxon>
        <taxon>Pseudomonadati</taxon>
        <taxon>Bacteroidota</taxon>
        <taxon>Cytophagia</taxon>
        <taxon>Cytophagales</taxon>
        <taxon>Spirosomataceae</taxon>
        <taxon>Runella</taxon>
    </lineage>
</organism>
<protein>
    <submittedName>
        <fullName evidence="5">SAM-dependent methyltransferase</fullName>
    </submittedName>
</protein>
<dbReference type="Gene3D" id="3.40.50.150">
    <property type="entry name" value="Vaccinia Virus protein VP39"/>
    <property type="match status" value="1"/>
</dbReference>
<evidence type="ECO:0000256" key="3">
    <source>
        <dbReference type="ARBA" id="ARBA00022679"/>
    </source>
</evidence>
<dbReference type="InterPro" id="IPR013216">
    <property type="entry name" value="Methyltransf_11"/>
</dbReference>
<feature type="domain" description="Methyltransferase type 11" evidence="4">
    <location>
        <begin position="39"/>
        <end position="126"/>
    </location>
</feature>
<dbReference type="Pfam" id="PF08241">
    <property type="entry name" value="Methyltransf_11"/>
    <property type="match status" value="1"/>
</dbReference>
<keyword evidence="3 5" id="KW-0808">Transferase</keyword>
<dbReference type="GO" id="GO:0032259">
    <property type="term" value="P:methylation"/>
    <property type="evidence" value="ECO:0007669"/>
    <property type="project" value="UniProtKB-KW"/>
</dbReference>
<dbReference type="PANTHER" id="PTHR44942:SF4">
    <property type="entry name" value="METHYLTRANSFERASE TYPE 11 DOMAIN-CONTAINING PROTEIN"/>
    <property type="match status" value="1"/>
</dbReference>
<dbReference type="PANTHER" id="PTHR44942">
    <property type="entry name" value="METHYLTRANSF_11 DOMAIN-CONTAINING PROTEIN"/>
    <property type="match status" value="1"/>
</dbReference>
<reference evidence="5 6" key="1">
    <citation type="submission" date="2018-07" db="EMBL/GenBank/DDBJ databases">
        <title>Genome sequencing of Runella.</title>
        <authorList>
            <person name="Baek M.-G."/>
            <person name="Yi H."/>
        </authorList>
    </citation>
    <scope>NUCLEOTIDE SEQUENCE [LARGE SCALE GENOMIC DNA]</scope>
    <source>
        <strain evidence="5 6">HYN0085</strain>
    </source>
</reference>
<dbReference type="SUPFAM" id="SSF53335">
    <property type="entry name" value="S-adenosyl-L-methionine-dependent methyltransferases"/>
    <property type="match status" value="1"/>
</dbReference>
<name>A0A344TQK4_9BACT</name>
<dbReference type="InterPro" id="IPR029063">
    <property type="entry name" value="SAM-dependent_MTases_sf"/>
</dbReference>
<dbReference type="GO" id="GO:0008757">
    <property type="term" value="F:S-adenosylmethionine-dependent methyltransferase activity"/>
    <property type="evidence" value="ECO:0007669"/>
    <property type="project" value="InterPro"/>
</dbReference>
<evidence type="ECO:0000256" key="1">
    <source>
        <dbReference type="ARBA" id="ARBA00008361"/>
    </source>
</evidence>
<evidence type="ECO:0000313" key="5">
    <source>
        <dbReference type="EMBL" id="AXE20925.1"/>
    </source>
</evidence>
<proteinExistence type="inferred from homology"/>
<gene>
    <name evidence="5" type="ORF">DR864_25880</name>
</gene>
<dbReference type="AlphaFoldDB" id="A0A344TQK4"/>
<dbReference type="RefSeq" id="WP_114069686.1">
    <property type="nucleotide sequence ID" value="NZ_CP030850.1"/>
</dbReference>
<dbReference type="OrthoDB" id="9797252at2"/>
<comment type="similarity">
    <text evidence="1">Belongs to the methyltransferase superfamily.</text>
</comment>
<keyword evidence="2 5" id="KW-0489">Methyltransferase</keyword>
<dbReference type="KEGG" id="run:DR864_25880"/>
<dbReference type="CDD" id="cd02440">
    <property type="entry name" value="AdoMet_MTases"/>
    <property type="match status" value="1"/>
</dbReference>
<keyword evidence="6" id="KW-1185">Reference proteome</keyword>
<accession>A0A344TQK4</accession>
<evidence type="ECO:0000259" key="4">
    <source>
        <dbReference type="Pfam" id="PF08241"/>
    </source>
</evidence>
<sequence length="244" mass="28212">MKDLFSGHATDYARYRPDYPDTLYQWVFQHVQHFDKAWDCATGNGQVATVLAKHFREVEATDLSQAQLSQAVLLPNIHYQVSPAESSPFDANTFDLITVGQALHWFDFELFNEEVKRVTKKGAIIAVWGYELLTISPEVDAIILDFYQNTIGDYWDDERRHIENQYADVPFPYRNIKKSVFLQSYDWSLTQLCLYLNTWSSVRKFEKANGYNPIEALHDRLIGVWGSSPTRLVTFPVFAQLGEV</sequence>
<evidence type="ECO:0000256" key="2">
    <source>
        <dbReference type="ARBA" id="ARBA00022603"/>
    </source>
</evidence>
<evidence type="ECO:0000313" key="6">
    <source>
        <dbReference type="Proteomes" id="UP000251993"/>
    </source>
</evidence>
<dbReference type="InterPro" id="IPR051052">
    <property type="entry name" value="Diverse_substrate_MTase"/>
</dbReference>
<dbReference type="EMBL" id="CP030850">
    <property type="protein sequence ID" value="AXE20925.1"/>
    <property type="molecule type" value="Genomic_DNA"/>
</dbReference>